<evidence type="ECO:0000256" key="6">
    <source>
        <dbReference type="ARBA" id="ARBA00022798"/>
    </source>
</evidence>
<evidence type="ECO:0000256" key="2">
    <source>
        <dbReference type="ARBA" id="ARBA00009156"/>
    </source>
</evidence>
<dbReference type="GO" id="GO:0005524">
    <property type="term" value="F:ATP binding"/>
    <property type="evidence" value="ECO:0007669"/>
    <property type="project" value="UniProtKB-UniRule"/>
</dbReference>
<comment type="function">
    <text evidence="9">Key enzyme in the regulation of glycerol uptake and metabolism. Catalyzes the phosphorylation of glycerol to yield sn-glycerol 3-phosphate.</text>
</comment>
<dbReference type="Proteomes" id="UP000005019">
    <property type="component" value="Unassembled WGS sequence"/>
</dbReference>
<feature type="binding site" evidence="9">
    <location>
        <position position="422"/>
    </location>
    <ligand>
        <name>ADP</name>
        <dbReference type="ChEBI" id="CHEBI:456216"/>
    </ligand>
</feature>
<dbReference type="eggNOG" id="COG0554">
    <property type="taxonomic scope" value="Bacteria"/>
</dbReference>
<dbReference type="InterPro" id="IPR000577">
    <property type="entry name" value="Carb_kinase_FGGY"/>
</dbReference>
<dbReference type="Gene3D" id="3.30.420.40">
    <property type="match status" value="2"/>
</dbReference>
<dbReference type="PROSITE" id="PS00933">
    <property type="entry name" value="FGGY_KINASES_1"/>
    <property type="match status" value="1"/>
</dbReference>
<feature type="binding site" evidence="9">
    <location>
        <position position="252"/>
    </location>
    <ligand>
        <name>sn-glycerol 3-phosphate</name>
        <dbReference type="ChEBI" id="CHEBI:57597"/>
    </ligand>
</feature>
<evidence type="ECO:0000256" key="4">
    <source>
        <dbReference type="ARBA" id="ARBA00022741"/>
    </source>
</evidence>
<comment type="similarity">
    <text evidence="2 9 10">Belongs to the FGGY kinase family.</text>
</comment>
<feature type="binding site" evidence="9">
    <location>
        <position position="418"/>
    </location>
    <ligand>
        <name>ADP</name>
        <dbReference type="ChEBI" id="CHEBI:456216"/>
    </ligand>
</feature>
<keyword evidence="7 9" id="KW-0067">ATP-binding</keyword>
<evidence type="ECO:0000256" key="10">
    <source>
        <dbReference type="RuleBase" id="RU003733"/>
    </source>
</evidence>
<evidence type="ECO:0000256" key="7">
    <source>
        <dbReference type="ARBA" id="ARBA00022840"/>
    </source>
</evidence>
<dbReference type="PROSITE" id="PS00445">
    <property type="entry name" value="FGGY_KINASES_2"/>
    <property type="match status" value="1"/>
</dbReference>
<feature type="binding site" evidence="9">
    <location>
        <position position="21"/>
    </location>
    <ligand>
        <name>ATP</name>
        <dbReference type="ChEBI" id="CHEBI:30616"/>
    </ligand>
</feature>
<feature type="binding site" evidence="9">
    <location>
        <position position="92"/>
    </location>
    <ligand>
        <name>glycerol</name>
        <dbReference type="ChEBI" id="CHEBI:17754"/>
    </ligand>
</feature>
<dbReference type="FunFam" id="3.30.420.40:FF:000008">
    <property type="entry name" value="Glycerol kinase"/>
    <property type="match status" value="1"/>
</dbReference>
<dbReference type="PANTHER" id="PTHR10196">
    <property type="entry name" value="SUGAR KINASE"/>
    <property type="match status" value="1"/>
</dbReference>
<reference evidence="13 14" key="1">
    <citation type="journal article" date="2011" name="J. Bacteriol.">
        <title>Genome sequence of Methyloversatilis universalis FAM5T, a methylotrophic representative of the order Rhodocyclales.</title>
        <authorList>
            <person name="Kittichotirat W."/>
            <person name="Good N.M."/>
            <person name="Hall R."/>
            <person name="Bringel F."/>
            <person name="Lajus A."/>
            <person name="Medigue C."/>
            <person name="Smalley N.E."/>
            <person name="Beck D."/>
            <person name="Bumgarner R."/>
            <person name="Vuilleumier S."/>
            <person name="Kalyuzhnaya M.G."/>
        </authorList>
    </citation>
    <scope>NUCLEOTIDE SEQUENCE [LARGE SCALE GENOMIC DNA]</scope>
    <source>
        <strain evidence="14">ATCC BAA-1314 / JCM 13912 / FAM5</strain>
    </source>
</reference>
<evidence type="ECO:0000256" key="1">
    <source>
        <dbReference type="ARBA" id="ARBA00005190"/>
    </source>
</evidence>
<feature type="binding site" evidence="9">
    <location>
        <position position="143"/>
    </location>
    <ligand>
        <name>glycerol</name>
        <dbReference type="ChEBI" id="CHEBI:17754"/>
    </ligand>
</feature>
<dbReference type="NCBIfam" id="NF000756">
    <property type="entry name" value="PRK00047.1"/>
    <property type="match status" value="1"/>
</dbReference>
<feature type="binding site" evidence="9">
    <location>
        <position position="23"/>
    </location>
    <ligand>
        <name>ATP</name>
        <dbReference type="ChEBI" id="CHEBI:30616"/>
    </ligand>
</feature>
<feature type="binding site" evidence="9">
    <location>
        <position position="143"/>
    </location>
    <ligand>
        <name>sn-glycerol 3-phosphate</name>
        <dbReference type="ChEBI" id="CHEBI:57597"/>
    </ligand>
</feature>
<feature type="binding site" evidence="9">
    <location>
        <position position="22"/>
    </location>
    <ligand>
        <name>ATP</name>
        <dbReference type="ChEBI" id="CHEBI:30616"/>
    </ligand>
</feature>
<feature type="binding site" evidence="9">
    <location>
        <position position="274"/>
    </location>
    <ligand>
        <name>ADP</name>
        <dbReference type="ChEBI" id="CHEBI:456216"/>
    </ligand>
</feature>
<feature type="domain" description="Carbohydrate kinase FGGY C-terminal" evidence="12">
    <location>
        <begin position="269"/>
        <end position="456"/>
    </location>
</feature>
<evidence type="ECO:0000313" key="13">
    <source>
        <dbReference type="EMBL" id="EGK72235.1"/>
    </source>
</evidence>
<feature type="binding site" evidence="9">
    <location>
        <position position="92"/>
    </location>
    <ligand>
        <name>sn-glycerol 3-phosphate</name>
        <dbReference type="ChEBI" id="CHEBI:57597"/>
    </ligand>
</feature>
<dbReference type="InterPro" id="IPR018483">
    <property type="entry name" value="Carb_kinase_FGGY_CS"/>
</dbReference>
<dbReference type="Pfam" id="PF02782">
    <property type="entry name" value="FGGY_C"/>
    <property type="match status" value="1"/>
</dbReference>
<dbReference type="GO" id="GO:0019563">
    <property type="term" value="P:glycerol catabolic process"/>
    <property type="evidence" value="ECO:0007669"/>
    <property type="project" value="UniProtKB-UniRule"/>
</dbReference>
<dbReference type="GO" id="GO:0004370">
    <property type="term" value="F:glycerol kinase activity"/>
    <property type="evidence" value="ECO:0007669"/>
    <property type="project" value="UniProtKB-UniRule"/>
</dbReference>
<name>F5RB99_METUF</name>
<dbReference type="HAMAP" id="MF_00186">
    <property type="entry name" value="Glycerol_kin"/>
    <property type="match status" value="1"/>
</dbReference>
<dbReference type="EC" id="2.7.1.30" evidence="9"/>
<feature type="binding site" evidence="9">
    <location>
        <position position="91"/>
    </location>
    <ligand>
        <name>sn-glycerol 3-phosphate</name>
        <dbReference type="ChEBI" id="CHEBI:57597"/>
    </ligand>
</feature>
<dbReference type="InterPro" id="IPR043129">
    <property type="entry name" value="ATPase_NBD"/>
</dbReference>
<dbReference type="GO" id="GO:0005829">
    <property type="term" value="C:cytosol"/>
    <property type="evidence" value="ECO:0007669"/>
    <property type="project" value="TreeGrafter"/>
</dbReference>
<dbReference type="STRING" id="1000565.METUNv1_01539"/>
<dbReference type="Pfam" id="PF00370">
    <property type="entry name" value="FGGY_N"/>
    <property type="match status" value="1"/>
</dbReference>
<dbReference type="UniPathway" id="UPA00618">
    <property type="reaction ID" value="UER00672"/>
</dbReference>
<dbReference type="CDD" id="cd07786">
    <property type="entry name" value="FGGY_EcGK_like"/>
    <property type="match status" value="1"/>
</dbReference>
<dbReference type="InterPro" id="IPR018484">
    <property type="entry name" value="FGGY_N"/>
</dbReference>
<feature type="binding site" evidence="9">
    <location>
        <position position="418"/>
    </location>
    <ligand>
        <name>ATP</name>
        <dbReference type="ChEBI" id="CHEBI:30616"/>
    </ligand>
</feature>
<evidence type="ECO:0000313" key="14">
    <source>
        <dbReference type="Proteomes" id="UP000005019"/>
    </source>
</evidence>
<feature type="binding site" evidence="9">
    <location>
        <position position="317"/>
    </location>
    <ligand>
        <name>ATP</name>
        <dbReference type="ChEBI" id="CHEBI:30616"/>
    </ligand>
</feature>
<comment type="pathway">
    <text evidence="1 9">Polyol metabolism; glycerol degradation via glycerol kinase pathway; sn-glycerol 3-phosphate from glycerol: step 1/1.</text>
</comment>
<keyword evidence="3 9" id="KW-0808">Transferase</keyword>
<evidence type="ECO:0000256" key="5">
    <source>
        <dbReference type="ARBA" id="ARBA00022777"/>
    </source>
</evidence>
<keyword evidence="5 9" id="KW-0418">Kinase</keyword>
<dbReference type="AlphaFoldDB" id="F5RB99"/>
<feature type="binding site" evidence="9">
    <location>
        <position position="21"/>
    </location>
    <ligand>
        <name>sn-glycerol 3-phosphate</name>
        <dbReference type="ChEBI" id="CHEBI:57597"/>
    </ligand>
</feature>
<feature type="binding site" evidence="9">
    <location>
        <position position="21"/>
    </location>
    <ligand>
        <name>ADP</name>
        <dbReference type="ChEBI" id="CHEBI:456216"/>
    </ligand>
</feature>
<comment type="catalytic activity">
    <reaction evidence="8 9">
        <text>glycerol + ATP = sn-glycerol 3-phosphate + ADP + H(+)</text>
        <dbReference type="Rhea" id="RHEA:21644"/>
        <dbReference type="ChEBI" id="CHEBI:15378"/>
        <dbReference type="ChEBI" id="CHEBI:17754"/>
        <dbReference type="ChEBI" id="CHEBI:30616"/>
        <dbReference type="ChEBI" id="CHEBI:57597"/>
        <dbReference type="ChEBI" id="CHEBI:456216"/>
        <dbReference type="EC" id="2.7.1.30"/>
    </reaction>
</comment>
<protein>
    <recommendedName>
        <fullName evidence="9">Glycerol kinase</fullName>
        <ecNumber evidence="9">2.7.1.30</ecNumber>
    </recommendedName>
    <alternativeName>
        <fullName evidence="9">ATP:glycerol 3-phosphotransferase</fullName>
    </alternativeName>
    <alternativeName>
        <fullName evidence="9">Glycerokinase</fullName>
        <shortName evidence="9">GK</shortName>
    </alternativeName>
</protein>
<feature type="binding site" evidence="9">
    <location>
        <position position="317"/>
    </location>
    <ligand>
        <name>ADP</name>
        <dbReference type="ChEBI" id="CHEBI:456216"/>
    </ligand>
</feature>
<feature type="binding site" evidence="9">
    <location>
        <position position="321"/>
    </location>
    <ligand>
        <name>ATP</name>
        <dbReference type="ChEBI" id="CHEBI:30616"/>
    </ligand>
</feature>
<dbReference type="FunFam" id="3.30.420.40:FF:000007">
    <property type="entry name" value="Glycerol kinase"/>
    <property type="match status" value="1"/>
</dbReference>
<comment type="activity regulation">
    <text evidence="9">Inhibited by fructose 1,6-bisphosphate (FBP).</text>
</comment>
<dbReference type="GO" id="GO:0006072">
    <property type="term" value="P:glycerol-3-phosphate metabolic process"/>
    <property type="evidence" value="ECO:0007669"/>
    <property type="project" value="InterPro"/>
</dbReference>
<evidence type="ECO:0000259" key="11">
    <source>
        <dbReference type="Pfam" id="PF00370"/>
    </source>
</evidence>
<feature type="binding site" evidence="9">
    <location>
        <position position="252"/>
    </location>
    <ligand>
        <name>glycerol</name>
        <dbReference type="ChEBI" id="CHEBI:17754"/>
    </ligand>
</feature>
<organism evidence="13 14">
    <name type="scientific">Methyloversatilis universalis (strain ATCC BAA-1314 / DSM 25237 / JCM 13912 / CCUG 52030 / FAM5)</name>
    <dbReference type="NCBI Taxonomy" id="1000565"/>
    <lineage>
        <taxon>Bacteria</taxon>
        <taxon>Pseudomonadati</taxon>
        <taxon>Pseudomonadota</taxon>
        <taxon>Betaproteobacteria</taxon>
        <taxon>Nitrosomonadales</taxon>
        <taxon>Sterolibacteriaceae</taxon>
        <taxon>Methyloversatilis</taxon>
    </lineage>
</organism>
<feature type="binding site" evidence="9">
    <location>
        <position position="25"/>
    </location>
    <ligand>
        <name>ADP</name>
        <dbReference type="ChEBI" id="CHEBI:456216"/>
    </ligand>
</feature>
<dbReference type="NCBIfam" id="TIGR01311">
    <property type="entry name" value="glycerol_kin"/>
    <property type="match status" value="1"/>
</dbReference>
<keyword evidence="6 9" id="KW-0319">Glycerol metabolism</keyword>
<gene>
    <name evidence="9" type="primary">glpK</name>
    <name evidence="13" type="ORF">METUNv1_01539</name>
</gene>
<dbReference type="RefSeq" id="WP_008060447.1">
    <property type="nucleotide sequence ID" value="NZ_AFHG01000042.1"/>
</dbReference>
<dbReference type="EMBL" id="AFHG01000042">
    <property type="protein sequence ID" value="EGK72235.1"/>
    <property type="molecule type" value="Genomic_DNA"/>
</dbReference>
<dbReference type="PIRSF" id="PIRSF000538">
    <property type="entry name" value="GlpK"/>
    <property type="match status" value="1"/>
</dbReference>
<dbReference type="InterPro" id="IPR005999">
    <property type="entry name" value="Glycerol_kin"/>
</dbReference>
<feature type="binding site" evidence="9">
    <location>
        <position position="274"/>
    </location>
    <ligand>
        <name>ATP</name>
        <dbReference type="ChEBI" id="CHEBI:30616"/>
    </ligand>
</feature>
<evidence type="ECO:0000256" key="9">
    <source>
        <dbReference type="HAMAP-Rule" id="MF_00186"/>
    </source>
</evidence>
<dbReference type="InterPro" id="IPR018485">
    <property type="entry name" value="FGGY_C"/>
</dbReference>
<feature type="binding site" evidence="9">
    <location>
        <position position="253"/>
    </location>
    <ligand>
        <name>glycerol</name>
        <dbReference type="ChEBI" id="CHEBI:17754"/>
    </ligand>
</feature>
<keyword evidence="14" id="KW-1185">Reference proteome</keyword>
<feature type="domain" description="Carbohydrate kinase FGGY N-terminal" evidence="11">
    <location>
        <begin position="14"/>
        <end position="259"/>
    </location>
</feature>
<evidence type="ECO:0000256" key="8">
    <source>
        <dbReference type="ARBA" id="ARBA00052101"/>
    </source>
</evidence>
<dbReference type="PANTHER" id="PTHR10196:SF69">
    <property type="entry name" value="GLYCEROL KINASE"/>
    <property type="match status" value="1"/>
</dbReference>
<evidence type="ECO:0000259" key="12">
    <source>
        <dbReference type="Pfam" id="PF02782"/>
    </source>
</evidence>
<keyword evidence="4 9" id="KW-0547">Nucleotide-binding</keyword>
<feature type="binding site" evidence="9">
    <location>
        <position position="91"/>
    </location>
    <ligand>
        <name>glycerol</name>
        <dbReference type="ChEBI" id="CHEBI:17754"/>
    </ligand>
</feature>
<evidence type="ECO:0000256" key="3">
    <source>
        <dbReference type="ARBA" id="ARBA00022679"/>
    </source>
</evidence>
<proteinExistence type="inferred from homology"/>
<sequence length="500" mass="52737">MTDAAHTTAAQGFILALDQGTTSSRALVFDRAGRVVAMAQRELPQSYPQPGWVEHDALHIWTDTLACMHEVLLRAALKPADIAAIGITNQRETVVLWDRATGTPLAPAIVWQDRRTADACARLRADGHEAFVRGRTGLVLDPYFSASKIAWLLDHVPGARSRAERGELACGTMDSWLAWQLTGGRRHITDLTNASRTQLLDIRSGRWDDDLLALFGVPRALLPEVLPSAGLLADTDPALFGRAIPLTGIAGDQQAALYGQGCSAAGLAKNTYGTGCFMLMHTGRQVIASTHGLLATCAAQTSAHIEYALEGSVFVTGALVQWLRDGLGLIARSADIEALAASVPDSGGVTVVPAFTGLGAPHWSAEARGALYGLTRGTTRAHIARAALEAIALQTLDVMRAMEADAGAPLRALKVDGGGTANALLMQMQADLLDCPVQVAPTAETTSLGAALLAARGCGLDMTLPDSGGRSFQPQDRTLAAALLPRWQRAVSATMQMAAH</sequence>
<accession>F5RB99</accession>
<comment type="caution">
    <text evidence="13">The sequence shown here is derived from an EMBL/GenBank/DDBJ whole genome shotgun (WGS) entry which is preliminary data.</text>
</comment>
<dbReference type="OrthoDB" id="9805576at2"/>
<dbReference type="SUPFAM" id="SSF53067">
    <property type="entry name" value="Actin-like ATPase domain"/>
    <property type="match status" value="2"/>
</dbReference>